<feature type="domain" description="SAF" evidence="5">
    <location>
        <begin position="43"/>
        <end position="105"/>
    </location>
</feature>
<dbReference type="SMART" id="SM00858">
    <property type="entry name" value="SAF"/>
    <property type="match status" value="1"/>
</dbReference>
<comment type="similarity">
    <text evidence="4">Belongs to the FlgA family.</text>
</comment>
<dbReference type="Gene3D" id="2.30.30.760">
    <property type="match status" value="1"/>
</dbReference>
<dbReference type="Pfam" id="PF13144">
    <property type="entry name" value="ChapFlgA"/>
    <property type="match status" value="1"/>
</dbReference>
<keyword evidence="3 4" id="KW-0574">Periplasm</keyword>
<keyword evidence="2" id="KW-0732">Signal</keyword>
<evidence type="ECO:0000256" key="1">
    <source>
        <dbReference type="ARBA" id="ARBA00004418"/>
    </source>
</evidence>
<comment type="caution">
    <text evidence="6">The sequence shown here is derived from an EMBL/GenBank/DDBJ whole genome shotgun (WGS) entry which is preliminary data.</text>
</comment>
<keyword evidence="4" id="KW-1005">Bacterial flagellum biogenesis</keyword>
<comment type="subcellular location">
    <subcellularLocation>
        <location evidence="1 4">Periplasm</location>
    </subcellularLocation>
</comment>
<dbReference type="AlphaFoldDB" id="A0A6N8TG57"/>
<keyword evidence="6" id="KW-0969">Cilium</keyword>
<keyword evidence="6" id="KW-0282">Flagellum</keyword>
<comment type="function">
    <text evidence="4">Involved in the assembly process of the P-ring formation. It may associate with FlgF on the rod constituting a structure essential for the P-ring assembly or may act as a modulator protein for the P-ring assembly.</text>
</comment>
<accession>A0A6N8TG57</accession>
<dbReference type="Gene3D" id="3.90.1210.10">
    <property type="entry name" value="Antifreeze-like/N-acetylneuraminic acid synthase C-terminal domain"/>
    <property type="match status" value="1"/>
</dbReference>
<reference evidence="6 7" key="1">
    <citation type="submission" date="2019-12" db="EMBL/GenBank/DDBJ databases">
        <title>Shinella granuli gen. nov., sp. nov., and proposal of the reclassification of Zoogloea ramigera ATCC 19623 as Shinella zoogloeoides sp. nov.</title>
        <authorList>
            <person name="Gao J."/>
        </authorList>
    </citation>
    <scope>NUCLEOTIDE SEQUENCE [LARGE SCALE GENOMIC DNA]</scope>
    <source>
        <strain evidence="6 7">DSM 287</strain>
    </source>
</reference>
<dbReference type="RefSeq" id="WP_160787001.1">
    <property type="nucleotide sequence ID" value="NZ_CP086610.1"/>
</dbReference>
<dbReference type="OrthoDB" id="8448733at2"/>
<dbReference type="Proteomes" id="UP000440304">
    <property type="component" value="Unassembled WGS sequence"/>
</dbReference>
<evidence type="ECO:0000313" key="6">
    <source>
        <dbReference type="EMBL" id="MXO01631.1"/>
    </source>
</evidence>
<proteinExistence type="inferred from homology"/>
<dbReference type="GO" id="GO:0042597">
    <property type="term" value="C:periplasmic space"/>
    <property type="evidence" value="ECO:0007669"/>
    <property type="project" value="UniProtKB-SubCell"/>
</dbReference>
<dbReference type="PANTHER" id="PTHR36307">
    <property type="entry name" value="FLAGELLA BASAL BODY P-RING FORMATION PROTEIN FLGA"/>
    <property type="match status" value="1"/>
</dbReference>
<evidence type="ECO:0000256" key="4">
    <source>
        <dbReference type="RuleBase" id="RU362063"/>
    </source>
</evidence>
<protein>
    <recommendedName>
        <fullName evidence="4">Flagella basal body P-ring formation protein FlgA</fullName>
    </recommendedName>
</protein>
<name>A0A6N8TG57_SHIZO</name>
<dbReference type="InterPro" id="IPR039246">
    <property type="entry name" value="Flagellar_FlgA"/>
</dbReference>
<organism evidence="6 7">
    <name type="scientific">Shinella zoogloeoides</name>
    <name type="common">Crabtreella saccharophila</name>
    <dbReference type="NCBI Taxonomy" id="352475"/>
    <lineage>
        <taxon>Bacteria</taxon>
        <taxon>Pseudomonadati</taxon>
        <taxon>Pseudomonadota</taxon>
        <taxon>Alphaproteobacteria</taxon>
        <taxon>Hyphomicrobiales</taxon>
        <taxon>Rhizobiaceae</taxon>
        <taxon>Shinella</taxon>
    </lineage>
</organism>
<dbReference type="CDD" id="cd11614">
    <property type="entry name" value="SAF_CpaB_FlgA_like"/>
    <property type="match status" value="1"/>
</dbReference>
<evidence type="ECO:0000259" key="5">
    <source>
        <dbReference type="SMART" id="SM00858"/>
    </source>
</evidence>
<dbReference type="InterPro" id="IPR017585">
    <property type="entry name" value="SAF_FlgA"/>
</dbReference>
<evidence type="ECO:0000256" key="2">
    <source>
        <dbReference type="ARBA" id="ARBA00022729"/>
    </source>
</evidence>
<dbReference type="PANTHER" id="PTHR36307:SF1">
    <property type="entry name" value="FLAGELLA BASAL BODY P-RING FORMATION PROTEIN FLGA"/>
    <property type="match status" value="1"/>
</dbReference>
<dbReference type="GO" id="GO:0044780">
    <property type="term" value="P:bacterial-type flagellum assembly"/>
    <property type="evidence" value="ECO:0007669"/>
    <property type="project" value="InterPro"/>
</dbReference>
<evidence type="ECO:0000256" key="3">
    <source>
        <dbReference type="ARBA" id="ARBA00022764"/>
    </source>
</evidence>
<keyword evidence="6" id="KW-0966">Cell projection</keyword>
<dbReference type="InterPro" id="IPR013974">
    <property type="entry name" value="SAF"/>
</dbReference>
<sequence length="169" mass="17588">MMFRLIAALRTAKTLGAWRRTALAVPAVLAGLVVADAALADARTAVVPKRTIYPGEEIDAGQVEEVEVTNPNIVKGFAETIADVNGMVSKRTLLPGRVILVSALREPFAVSRGTTVQLVFDSGTLVLRAAGTSLEDAAVGALIKVRNKDSGVIVAGTVMADGTVHVVAK</sequence>
<evidence type="ECO:0000313" key="7">
    <source>
        <dbReference type="Proteomes" id="UP000440304"/>
    </source>
</evidence>
<dbReference type="EMBL" id="WUML01000013">
    <property type="protein sequence ID" value="MXO01631.1"/>
    <property type="molecule type" value="Genomic_DNA"/>
</dbReference>
<gene>
    <name evidence="6" type="primary">flgA</name>
    <name evidence="6" type="ORF">GR156_15030</name>
</gene>
<dbReference type="NCBIfam" id="TIGR03170">
    <property type="entry name" value="flgA_cterm"/>
    <property type="match status" value="1"/>
</dbReference>